<keyword evidence="1" id="KW-0472">Membrane</keyword>
<evidence type="ECO:0000256" key="1">
    <source>
        <dbReference type="SAM" id="Phobius"/>
    </source>
</evidence>
<keyword evidence="1" id="KW-1133">Transmembrane helix</keyword>
<evidence type="ECO:0000313" key="2">
    <source>
        <dbReference type="EMBL" id="MBU3877621.1"/>
    </source>
</evidence>
<evidence type="ECO:0000313" key="3">
    <source>
        <dbReference type="Proteomes" id="UP000723714"/>
    </source>
</evidence>
<reference evidence="2 3" key="1">
    <citation type="submission" date="2021-06" db="EMBL/GenBank/DDBJ databases">
        <title>Faecalicatena sp. nov. isolated from porcine feces.</title>
        <authorList>
            <person name="Oh B.S."/>
            <person name="Lee J.H."/>
        </authorList>
    </citation>
    <scope>NUCLEOTIDE SEQUENCE [LARGE SCALE GENOMIC DNA]</scope>
    <source>
        <strain evidence="2 3">AGMB00832</strain>
    </source>
</reference>
<name>A0ABS6D7W8_9FIRM</name>
<dbReference type="Proteomes" id="UP000723714">
    <property type="component" value="Unassembled WGS sequence"/>
</dbReference>
<feature type="transmembrane region" description="Helical" evidence="1">
    <location>
        <begin position="12"/>
        <end position="31"/>
    </location>
</feature>
<proteinExistence type="predicted"/>
<dbReference type="Pfam" id="PF09551">
    <property type="entry name" value="Spore_II_R"/>
    <property type="match status" value="1"/>
</dbReference>
<dbReference type="EMBL" id="JABACJ020000020">
    <property type="protein sequence ID" value="MBU3877621.1"/>
    <property type="molecule type" value="Genomic_DNA"/>
</dbReference>
<organism evidence="2 3">
    <name type="scientific">Faecalicatena faecalis</name>
    <dbReference type="NCBI Taxonomy" id="2726362"/>
    <lineage>
        <taxon>Bacteria</taxon>
        <taxon>Bacillati</taxon>
        <taxon>Bacillota</taxon>
        <taxon>Clostridia</taxon>
        <taxon>Lachnospirales</taxon>
        <taxon>Lachnospiraceae</taxon>
        <taxon>Faecalicatena</taxon>
    </lineage>
</organism>
<dbReference type="InterPro" id="IPR014202">
    <property type="entry name" value="Spore_II_R"/>
</dbReference>
<keyword evidence="3" id="KW-1185">Reference proteome</keyword>
<gene>
    <name evidence="2" type="primary">spoIIR</name>
    <name evidence="2" type="ORF">HGO97_017600</name>
</gene>
<dbReference type="NCBIfam" id="TIGR02837">
    <property type="entry name" value="spore_II_R"/>
    <property type="match status" value="1"/>
</dbReference>
<sequence>MDRTYIERRANRIILILAVVIATIITGVLSWRMQLTAKAEAQEHLAGEVLRFHILANSDSNEDQALKMKVKDQVIAYLDETMPKGLDVDETKDWVRRHTDELESLAETVIAEKGRDYPVSAAVTTCYFPDKTYGDVTFPAGNYEALRMEIGAAKGHNWWCVLYPNLCFLDAANAVVPEEGKEELRSVLTEEEYSQVTAQSDFKIKWYFLENLK</sequence>
<keyword evidence="1" id="KW-0812">Transmembrane</keyword>
<accession>A0ABS6D7W8</accession>
<protein>
    <submittedName>
        <fullName evidence="2">Stage II sporulation protein R</fullName>
    </submittedName>
</protein>
<comment type="caution">
    <text evidence="2">The sequence shown here is derived from an EMBL/GenBank/DDBJ whole genome shotgun (WGS) entry which is preliminary data.</text>
</comment>
<dbReference type="RefSeq" id="WP_216244241.1">
    <property type="nucleotide sequence ID" value="NZ_JABACJ020000020.1"/>
</dbReference>